<dbReference type="EMBL" id="CP070608">
    <property type="protein sequence ID" value="QSE96822.1"/>
    <property type="molecule type" value="Genomic_DNA"/>
</dbReference>
<keyword evidence="2" id="KW-1185">Reference proteome</keyword>
<dbReference type="InterPro" id="IPR036390">
    <property type="entry name" value="WH_DNA-bd_sf"/>
</dbReference>
<proteinExistence type="predicted"/>
<protein>
    <submittedName>
        <fullName evidence="1">ArsR family transcriptional regulator</fullName>
    </submittedName>
</protein>
<evidence type="ECO:0000313" key="2">
    <source>
        <dbReference type="Proteomes" id="UP000662783"/>
    </source>
</evidence>
<dbReference type="AlphaFoldDB" id="A0A975A0U1"/>
<accession>A0A975A0U1</accession>
<dbReference type="KEGG" id="fuv:JR347_14645"/>
<reference evidence="1" key="1">
    <citation type="submission" date="2021-02" db="EMBL/GenBank/DDBJ databases">
        <title>Fulvivirga sp. S481 isolated from sea water.</title>
        <authorList>
            <person name="Bae S.S."/>
            <person name="Baek K."/>
        </authorList>
    </citation>
    <scope>NUCLEOTIDE SEQUENCE</scope>
    <source>
        <strain evidence="1">S481</strain>
    </source>
</reference>
<sequence>MLDTLVTSKTRIKLLLKFFLNTNNQAYLRNLEVEFGVSTNAIRVELNKFEEAGLLCSKFIGNKKVFSANTDHAFFNDIHEIVLKYIGIDKLIENVLRKIGDLKKVYLIGDYTNGNDGGDIEFLLVGNNLDSSYVSKLFTKAQNEVSFKLRYKLMNEHELEEVRKFDSGLLIWGQK</sequence>
<dbReference type="Proteomes" id="UP000662783">
    <property type="component" value="Chromosome"/>
</dbReference>
<name>A0A975A0U1_9BACT</name>
<dbReference type="RefSeq" id="WP_205721336.1">
    <property type="nucleotide sequence ID" value="NZ_CP070608.1"/>
</dbReference>
<organism evidence="1 2">
    <name type="scientific">Fulvivirga lutea</name>
    <dbReference type="NCBI Taxonomy" id="2810512"/>
    <lineage>
        <taxon>Bacteria</taxon>
        <taxon>Pseudomonadati</taxon>
        <taxon>Bacteroidota</taxon>
        <taxon>Cytophagia</taxon>
        <taxon>Cytophagales</taxon>
        <taxon>Fulvivirgaceae</taxon>
        <taxon>Fulvivirga</taxon>
    </lineage>
</organism>
<gene>
    <name evidence="1" type="ORF">JR347_14645</name>
</gene>
<dbReference type="SUPFAM" id="SSF46785">
    <property type="entry name" value="Winged helix' DNA-binding domain"/>
    <property type="match status" value="1"/>
</dbReference>
<evidence type="ECO:0000313" key="1">
    <source>
        <dbReference type="EMBL" id="QSE96822.1"/>
    </source>
</evidence>